<dbReference type="Pfam" id="PF13538">
    <property type="entry name" value="UvrD_C_2"/>
    <property type="match status" value="1"/>
</dbReference>
<dbReference type="SUPFAM" id="SSF53098">
    <property type="entry name" value="Ribonuclease H-like"/>
    <property type="match status" value="1"/>
</dbReference>
<dbReference type="Pfam" id="PF00271">
    <property type="entry name" value="Helicase_C"/>
    <property type="match status" value="1"/>
</dbReference>
<dbReference type="InterPro" id="IPR001650">
    <property type="entry name" value="Helicase_C-like"/>
</dbReference>
<evidence type="ECO:0000256" key="1">
    <source>
        <dbReference type="ARBA" id="ARBA00005446"/>
    </source>
</evidence>
<evidence type="ECO:0000313" key="15">
    <source>
        <dbReference type="Proteomes" id="UP000509597"/>
    </source>
</evidence>
<dbReference type="Gene3D" id="3.30.420.10">
    <property type="entry name" value="Ribonuclease H-like superfamily/Ribonuclease H"/>
    <property type="match status" value="1"/>
</dbReference>
<dbReference type="PANTHER" id="PTHR13710">
    <property type="entry name" value="DNA HELICASE RECQ FAMILY MEMBER"/>
    <property type="match status" value="1"/>
</dbReference>
<dbReference type="Pfam" id="PF00270">
    <property type="entry name" value="DEAD"/>
    <property type="match status" value="1"/>
</dbReference>
<keyword evidence="4 10" id="KW-0347">Helicase</keyword>
<dbReference type="InterPro" id="IPR036397">
    <property type="entry name" value="RNaseH_sf"/>
</dbReference>
<evidence type="ECO:0000256" key="7">
    <source>
        <dbReference type="ARBA" id="ARBA00023235"/>
    </source>
</evidence>
<dbReference type="InterPro" id="IPR011545">
    <property type="entry name" value="DEAD/DEAH_box_helicase_dom"/>
</dbReference>
<name>A0A7H9BPG5_9NEIS</name>
<protein>
    <recommendedName>
        <fullName evidence="9">DNA 3'-5' helicase</fullName>
        <ecNumber evidence="9">5.6.2.4</ecNumber>
    </recommendedName>
</protein>
<evidence type="ECO:0000256" key="8">
    <source>
        <dbReference type="ARBA" id="ARBA00034617"/>
    </source>
</evidence>
<dbReference type="GO" id="GO:0005524">
    <property type="term" value="F:ATP binding"/>
    <property type="evidence" value="ECO:0007669"/>
    <property type="project" value="UniProtKB-UniRule"/>
</dbReference>
<dbReference type="Gene3D" id="1.10.486.10">
    <property type="entry name" value="PCRA, domain 4"/>
    <property type="match status" value="1"/>
</dbReference>
<keyword evidence="15" id="KW-1185">Reference proteome</keyword>
<evidence type="ECO:0000259" key="11">
    <source>
        <dbReference type="PROSITE" id="PS51192"/>
    </source>
</evidence>
<dbReference type="Pfam" id="PF13245">
    <property type="entry name" value="AAA_19"/>
    <property type="match status" value="1"/>
</dbReference>
<dbReference type="GO" id="GO:0016787">
    <property type="term" value="F:hydrolase activity"/>
    <property type="evidence" value="ECO:0007669"/>
    <property type="project" value="UniProtKB-UniRule"/>
</dbReference>
<dbReference type="KEGG" id="chiz:HQ393_15735"/>
<evidence type="ECO:0000256" key="10">
    <source>
        <dbReference type="PROSITE-ProRule" id="PRU00560"/>
    </source>
</evidence>
<keyword evidence="2 10" id="KW-0547">Nucleotide-binding</keyword>
<dbReference type="Pfam" id="PF13361">
    <property type="entry name" value="UvrD_C"/>
    <property type="match status" value="1"/>
</dbReference>
<dbReference type="GO" id="GO:0030894">
    <property type="term" value="C:replisome"/>
    <property type="evidence" value="ECO:0007669"/>
    <property type="project" value="TreeGrafter"/>
</dbReference>
<dbReference type="EMBL" id="CP058627">
    <property type="protein sequence ID" value="QLG89971.1"/>
    <property type="molecule type" value="Genomic_DNA"/>
</dbReference>
<dbReference type="GO" id="GO:0009378">
    <property type="term" value="F:four-way junction helicase activity"/>
    <property type="evidence" value="ECO:0007669"/>
    <property type="project" value="TreeGrafter"/>
</dbReference>
<dbReference type="GO" id="GO:0005737">
    <property type="term" value="C:cytoplasm"/>
    <property type="evidence" value="ECO:0007669"/>
    <property type="project" value="TreeGrafter"/>
</dbReference>
<dbReference type="PROSITE" id="PS51194">
    <property type="entry name" value="HELICASE_CTER"/>
    <property type="match status" value="1"/>
</dbReference>
<reference evidence="14 15" key="1">
    <citation type="submission" date="2020-07" db="EMBL/GenBank/DDBJ databases">
        <title>Complete genome sequence of Chitinibacter sp. 2T18.</title>
        <authorList>
            <person name="Bae J.-W."/>
            <person name="Choi J.-W."/>
        </authorList>
    </citation>
    <scope>NUCLEOTIDE SEQUENCE [LARGE SCALE GENOMIC DNA]</scope>
    <source>
        <strain evidence="14 15">2T18</strain>
    </source>
</reference>
<keyword evidence="3 10" id="KW-0378">Hydrolase</keyword>
<dbReference type="Gene3D" id="3.40.50.300">
    <property type="entry name" value="P-loop containing nucleotide triphosphate hydrolases"/>
    <property type="match status" value="6"/>
</dbReference>
<dbReference type="InterPro" id="IPR027785">
    <property type="entry name" value="UvrD-like_helicase_C"/>
</dbReference>
<evidence type="ECO:0000256" key="9">
    <source>
        <dbReference type="ARBA" id="ARBA00034808"/>
    </source>
</evidence>
<dbReference type="PANTHER" id="PTHR13710:SF105">
    <property type="entry name" value="ATP-DEPENDENT DNA HELICASE Q1"/>
    <property type="match status" value="1"/>
</dbReference>
<sequence length="1728" mass="197038">MSVPNPKALIFDLEVIPGINNAPDKIIKIGALRPDINESLELKVSAKNLAAALQELDRLSVGASFVMGHNILEHDLPILRAIAPELALLNLPVIDTLRLSPLAFPQNPYHRLIKNYKLIRDSINSPLADCHATLTLFNDQRQAFEKLNEISKEELRVYHALIAAQPGPGLGNYMLSQTHQKAPDLDELRAMIPELLRENDPTLARDLKVCRQRLSRLVNDDLSNPAMYWPIAYSIAWLRVSGGNSVLAPWVRYQFPEVTALLIDLRDKPCGDPKCQYCSTTHNPEHELKRYFGYDSFRPVPKNQTGESLQRDIVLAGMRGEHVLAILPTGGGKSLCYQIPALNRFHRNGGLTVIISPLQSLMKDQVDGMVANNIQSAATLNGMLTMPERADTLEKIQMGDVGILLVSPEQFRNKAFRSAIEHRQINAWIFDEAHCLSKWGNDFRPDYLYASRFIRDFSGTHPISPIGCFTATAKLEVLDDINEHFKRELNVELTPFKGGHERTNLDFEVMPSSKGEKWHRTHQLLKAELEHTKGGAVVFVASRKSAEELAEFLKKQSWACQHFHAGIPPQLKKDIQDEFIQGELRVIVATNAFGMGVDKSDIRIVIHAEIPGSLENYLQEAGRAGRDQEHARCVLLYDPSDIETQFRLSERSRLTKNDIEQILKKLRNAAKRRHDGQLIITAGEILNDQYVHTSFEADDRDAETKVATAVAWLERAHFLQRNENNTQVFPAKLKHQTVEEAIATLKSAELPERRKQEYTSILSILYDAKADDRVSTDQLMLHTGLTQDEVTAILRQLENMGLLINDTQITLYLRVGIAGASDSRLKNSISLEVALFAELREWATDADQGEWQDINLPALTTKLSAVLQRQVLPLQVSQLLQTLSQDTDEEGRHRGSFDIRQHSRDQLKICIKGKNRTWSDIEEMAEKRRVIAQKILEFLLGKLPAGTKGSDKLVETTLGELVDVITLDLELSTLTRPEKRIAAIQHVLLYLHHEDVLVLNHGMTVMRRAMTIKINDEQLRRYQKDDYQPLEEHYSEKRVQVHVMREYAEVAIKEMADAIKLVMDYFTLPKRDFIKRYFGHKKEILELATSESSFRKIVDPLSRSQHPIVTDENDTNRLVLAGPGSGKTRVIVHRVAFLLRVKRIPASSIIVLTFNRHAANEIRKRLYALVGSDAFGLTVLTYHAMAMRLMGISFGGRNDVAETEIEQVLHNAVLLLEGKLNAEGEDELRDKLLEGYRYIMVDEYQDIDDWQYRLVSALAGRLSSEDGKLTILAVGDDDQNVYSWRETSNLYIEQFCNDYQAEQRFLVENYRSTRNIIDAANSVIVANEGRLKSEHPIRIDDNRAADLLGGRWQEIDGERRGQVLRLRISGHDREHGNIQCQAAISELRRLIQLEEGSNWSDCAILARTNHYLLPFQAWSEQNHIPYIMAADKERQIPITRQQDFVRALDAVRQLQQKEITITDAFRIMLERCTEPDWIDYFTKASEQLTAEFGDCQLSIEMLVDWLYDYARETKRSNSGLYLGTVHSAKGLEFKHVVVLDGGWNKETEDERRLYYVGMTRAQQTLTLCEFADKKHLFSKLLDRTTCMMREAREYKIDPQLNMRYHSLSLREIDLGYAGRKPSTHDIHQQIAALKYGDRLAVRQLVDGRYEFLDQFEQVVGRTAQKFSLQQECDFAEVNAIVVMDKLAQKEEYQASCKMDQWAVVVPRIVGSSNKLEIPTPNNAFAAEY</sequence>
<comment type="similarity">
    <text evidence="1">Belongs to the helicase family. RecQ subfamily.</text>
</comment>
<feature type="binding site" evidence="10">
    <location>
        <begin position="1121"/>
        <end position="1128"/>
    </location>
    <ligand>
        <name>ATP</name>
        <dbReference type="ChEBI" id="CHEBI:30616"/>
    </ligand>
</feature>
<dbReference type="SMART" id="SM00490">
    <property type="entry name" value="HELICc"/>
    <property type="match status" value="1"/>
</dbReference>
<dbReference type="SUPFAM" id="SSF52540">
    <property type="entry name" value="P-loop containing nucleoside triphosphate hydrolases"/>
    <property type="match status" value="2"/>
</dbReference>
<evidence type="ECO:0000259" key="12">
    <source>
        <dbReference type="PROSITE" id="PS51194"/>
    </source>
</evidence>
<evidence type="ECO:0000256" key="5">
    <source>
        <dbReference type="ARBA" id="ARBA00022840"/>
    </source>
</evidence>
<evidence type="ECO:0000256" key="6">
    <source>
        <dbReference type="ARBA" id="ARBA00023125"/>
    </source>
</evidence>
<dbReference type="PROSITE" id="PS51198">
    <property type="entry name" value="UVRD_HELICASE_ATP_BIND"/>
    <property type="match status" value="1"/>
</dbReference>
<evidence type="ECO:0000259" key="13">
    <source>
        <dbReference type="PROSITE" id="PS51198"/>
    </source>
</evidence>
<evidence type="ECO:0000313" key="14">
    <source>
        <dbReference type="EMBL" id="QLG89971.1"/>
    </source>
</evidence>
<dbReference type="InterPro" id="IPR014001">
    <property type="entry name" value="Helicase_ATP-bd"/>
</dbReference>
<gene>
    <name evidence="14" type="ORF">HQ393_15735</name>
</gene>
<dbReference type="PROSITE" id="PS51192">
    <property type="entry name" value="HELICASE_ATP_BIND_1"/>
    <property type="match status" value="1"/>
</dbReference>
<dbReference type="GO" id="GO:0043138">
    <property type="term" value="F:3'-5' DNA helicase activity"/>
    <property type="evidence" value="ECO:0007669"/>
    <property type="project" value="UniProtKB-EC"/>
</dbReference>
<dbReference type="GO" id="GO:0003677">
    <property type="term" value="F:DNA binding"/>
    <property type="evidence" value="ECO:0007669"/>
    <property type="project" value="UniProtKB-KW"/>
</dbReference>
<dbReference type="EC" id="5.6.2.4" evidence="9"/>
<keyword evidence="5 10" id="KW-0067">ATP-binding</keyword>
<dbReference type="GO" id="GO:0006281">
    <property type="term" value="P:DNA repair"/>
    <property type="evidence" value="ECO:0007669"/>
    <property type="project" value="TreeGrafter"/>
</dbReference>
<organism evidence="14 15">
    <name type="scientific">Chitinibacter bivalviorum</name>
    <dbReference type="NCBI Taxonomy" id="2739434"/>
    <lineage>
        <taxon>Bacteria</taxon>
        <taxon>Pseudomonadati</taxon>
        <taxon>Pseudomonadota</taxon>
        <taxon>Betaproteobacteria</taxon>
        <taxon>Neisseriales</taxon>
        <taxon>Chitinibacteraceae</taxon>
        <taxon>Chitinibacter</taxon>
    </lineage>
</organism>
<dbReference type="InterPro" id="IPR012337">
    <property type="entry name" value="RNaseH-like_sf"/>
</dbReference>
<dbReference type="InterPro" id="IPR004589">
    <property type="entry name" value="DNA_helicase_ATP-dep_RecQ"/>
</dbReference>
<dbReference type="InterPro" id="IPR014017">
    <property type="entry name" value="DNA_helicase_UvrD-like_C"/>
</dbReference>
<feature type="domain" description="Helicase ATP-binding" evidence="11">
    <location>
        <begin position="314"/>
        <end position="491"/>
    </location>
</feature>
<evidence type="ECO:0000256" key="3">
    <source>
        <dbReference type="ARBA" id="ARBA00022801"/>
    </source>
</evidence>
<dbReference type="InterPro" id="IPR027417">
    <property type="entry name" value="P-loop_NTPase"/>
</dbReference>
<dbReference type="InterPro" id="IPR014016">
    <property type="entry name" value="UvrD-like_ATP-bd"/>
</dbReference>
<comment type="catalytic activity">
    <reaction evidence="8">
        <text>Couples ATP hydrolysis with the unwinding of duplex DNA by translocating in the 3'-5' direction.</text>
        <dbReference type="EC" id="5.6.2.4"/>
    </reaction>
</comment>
<proteinExistence type="inferred from homology"/>
<keyword evidence="6" id="KW-0238">DNA-binding</keyword>
<keyword evidence="7" id="KW-0413">Isomerase</keyword>
<dbReference type="SMART" id="SM00487">
    <property type="entry name" value="DEXDc"/>
    <property type="match status" value="1"/>
</dbReference>
<dbReference type="GO" id="GO:0006310">
    <property type="term" value="P:DNA recombination"/>
    <property type="evidence" value="ECO:0007669"/>
    <property type="project" value="InterPro"/>
</dbReference>
<dbReference type="GO" id="GO:0043590">
    <property type="term" value="C:bacterial nucleoid"/>
    <property type="evidence" value="ECO:0007669"/>
    <property type="project" value="TreeGrafter"/>
</dbReference>
<evidence type="ECO:0000256" key="4">
    <source>
        <dbReference type="ARBA" id="ARBA00022806"/>
    </source>
</evidence>
<accession>A0A7H9BPG5</accession>
<dbReference type="Proteomes" id="UP000509597">
    <property type="component" value="Chromosome"/>
</dbReference>
<feature type="domain" description="Helicase C-terminal" evidence="12">
    <location>
        <begin position="520"/>
        <end position="667"/>
    </location>
</feature>
<feature type="domain" description="UvrD-like helicase ATP-binding" evidence="13">
    <location>
        <begin position="1100"/>
        <end position="1313"/>
    </location>
</feature>
<dbReference type="CDD" id="cd17932">
    <property type="entry name" value="DEXQc_UvrD"/>
    <property type="match status" value="1"/>
</dbReference>
<evidence type="ECO:0000256" key="2">
    <source>
        <dbReference type="ARBA" id="ARBA00022741"/>
    </source>
</evidence>
<dbReference type="NCBIfam" id="TIGR00614">
    <property type="entry name" value="recQ_fam"/>
    <property type="match status" value="1"/>
</dbReference>